<dbReference type="Proteomes" id="UP000247555">
    <property type="component" value="Unassembled WGS sequence"/>
</dbReference>
<keyword evidence="1" id="KW-0812">Transmembrane</keyword>
<comment type="caution">
    <text evidence="2">The sequence shown here is derived from an EMBL/GenBank/DDBJ whole genome shotgun (WGS) entry which is preliminary data.</text>
</comment>
<name>A0A318KV43_9NEIS</name>
<feature type="transmembrane region" description="Helical" evidence="1">
    <location>
        <begin position="6"/>
        <end position="31"/>
    </location>
</feature>
<evidence type="ECO:0000313" key="3">
    <source>
        <dbReference type="Proteomes" id="UP000247555"/>
    </source>
</evidence>
<sequence>MLSWEEWIFVGIMAAVPIGGAIFHIWVMLLGHGKKHADSSKDQ</sequence>
<keyword evidence="1" id="KW-0472">Membrane</keyword>
<proteinExistence type="predicted"/>
<keyword evidence="1" id="KW-1133">Transmembrane helix</keyword>
<dbReference type="EMBL" id="QJKI01000006">
    <property type="protein sequence ID" value="PXX79506.1"/>
    <property type="molecule type" value="Genomic_DNA"/>
</dbReference>
<dbReference type="AlphaFoldDB" id="A0A318KV43"/>
<organism evidence="2 3">
    <name type="scientific">Rivihabitans pingtungensis</name>
    <dbReference type="NCBI Taxonomy" id="1054498"/>
    <lineage>
        <taxon>Bacteria</taxon>
        <taxon>Pseudomonadati</taxon>
        <taxon>Pseudomonadota</taxon>
        <taxon>Betaproteobacteria</taxon>
        <taxon>Neisseriales</taxon>
        <taxon>Aquaspirillaceae</taxon>
        <taxon>Rivihabitans</taxon>
    </lineage>
</organism>
<evidence type="ECO:0000313" key="2">
    <source>
        <dbReference type="EMBL" id="PXX79506.1"/>
    </source>
</evidence>
<keyword evidence="3" id="KW-1185">Reference proteome</keyword>
<reference evidence="2 3" key="1">
    <citation type="submission" date="2018-05" db="EMBL/GenBank/DDBJ databases">
        <title>Genomic Encyclopedia of Type Strains, Phase IV (KMG-IV): sequencing the most valuable type-strain genomes for metagenomic binning, comparative biology and taxonomic classification.</title>
        <authorList>
            <person name="Goeker M."/>
        </authorList>
    </citation>
    <scope>NUCLEOTIDE SEQUENCE [LARGE SCALE GENOMIC DNA]</scope>
    <source>
        <strain evidence="2 3">DSM 29661</strain>
    </source>
</reference>
<evidence type="ECO:0000256" key="1">
    <source>
        <dbReference type="SAM" id="Phobius"/>
    </source>
</evidence>
<dbReference type="RefSeq" id="WP_273481209.1">
    <property type="nucleotide sequence ID" value="NZ_CALCOA010000205.1"/>
</dbReference>
<gene>
    <name evidence="2" type="ORF">DFR34_106142</name>
</gene>
<accession>A0A318KV43</accession>
<protein>
    <submittedName>
        <fullName evidence="2">Uncharacterized protein</fullName>
    </submittedName>
</protein>